<evidence type="ECO:0000313" key="1">
    <source>
        <dbReference type="EMBL" id="RHD09382.1"/>
    </source>
</evidence>
<reference evidence="1 2" key="1">
    <citation type="submission" date="2018-08" db="EMBL/GenBank/DDBJ databases">
        <title>A genome reference for cultivated species of the human gut microbiota.</title>
        <authorList>
            <person name="Zou Y."/>
            <person name="Xue W."/>
            <person name="Luo G."/>
        </authorList>
    </citation>
    <scope>NUCLEOTIDE SEQUENCE [LARGE SCALE GENOMIC DNA]</scope>
    <source>
        <strain evidence="1 2">AM32-6</strain>
    </source>
</reference>
<dbReference type="AlphaFoldDB" id="A0A414DFG4"/>
<gene>
    <name evidence="1" type="ORF">DW812_01125</name>
</gene>
<dbReference type="GeneID" id="57433410"/>
<accession>A0A414DFG4</accession>
<dbReference type="RefSeq" id="WP_004840176.1">
    <property type="nucleotide sequence ID" value="NZ_CP111084.1"/>
</dbReference>
<dbReference type="Proteomes" id="UP000284472">
    <property type="component" value="Unassembled WGS sequence"/>
</dbReference>
<comment type="caution">
    <text evidence="1">The sequence shown here is derived from an EMBL/GenBank/DDBJ whole genome shotgun (WGS) entry which is preliminary data.</text>
</comment>
<proteinExistence type="predicted"/>
<evidence type="ECO:0000313" key="2">
    <source>
        <dbReference type="Proteomes" id="UP000284472"/>
    </source>
</evidence>
<protein>
    <submittedName>
        <fullName evidence="1">Uncharacterized protein</fullName>
    </submittedName>
</protein>
<name>A0A414DFG4_MEDGN</name>
<sequence length="78" mass="9480">MTTIQVYRNRRNSNKYIEVHNDGHYHNSLKQYLYWERNVITGEPLPEPVKNITGDRRLHRWRKANLKELLEDYEPVTA</sequence>
<dbReference type="EMBL" id="QSIR01000001">
    <property type="protein sequence ID" value="RHD09382.1"/>
    <property type="molecule type" value="Genomic_DNA"/>
</dbReference>
<organism evidence="1 2">
    <name type="scientific">Mediterraneibacter gnavus</name>
    <name type="common">Ruminococcus gnavus</name>
    <dbReference type="NCBI Taxonomy" id="33038"/>
    <lineage>
        <taxon>Bacteria</taxon>
        <taxon>Bacillati</taxon>
        <taxon>Bacillota</taxon>
        <taxon>Clostridia</taxon>
        <taxon>Lachnospirales</taxon>
        <taxon>Lachnospiraceae</taxon>
        <taxon>Mediterraneibacter</taxon>
    </lineage>
</organism>